<dbReference type="Proteomes" id="UP000799753">
    <property type="component" value="Unassembled WGS sequence"/>
</dbReference>
<sequence>MFFTLGGLHRWDGEEVDSPTYIPPGLEHTKLDIVELYREIFKSSYIYMVESGDKSR</sequence>
<accession>A0A6A6S2P4</accession>
<proteinExistence type="predicted"/>
<dbReference type="AlphaFoldDB" id="A0A6A6S2P4"/>
<dbReference type="EMBL" id="MU006782">
    <property type="protein sequence ID" value="KAF2642146.1"/>
    <property type="molecule type" value="Genomic_DNA"/>
</dbReference>
<evidence type="ECO:0000313" key="1">
    <source>
        <dbReference type="EMBL" id="KAF2642146.1"/>
    </source>
</evidence>
<organism evidence="1 2">
    <name type="scientific">Massarina eburnea CBS 473.64</name>
    <dbReference type="NCBI Taxonomy" id="1395130"/>
    <lineage>
        <taxon>Eukaryota</taxon>
        <taxon>Fungi</taxon>
        <taxon>Dikarya</taxon>
        <taxon>Ascomycota</taxon>
        <taxon>Pezizomycotina</taxon>
        <taxon>Dothideomycetes</taxon>
        <taxon>Pleosporomycetidae</taxon>
        <taxon>Pleosporales</taxon>
        <taxon>Massarineae</taxon>
        <taxon>Massarinaceae</taxon>
        <taxon>Massarina</taxon>
    </lineage>
</organism>
<gene>
    <name evidence="1" type="ORF">P280DRAFT_295055</name>
</gene>
<reference evidence="1" key="1">
    <citation type="journal article" date="2020" name="Stud. Mycol.">
        <title>101 Dothideomycetes genomes: a test case for predicting lifestyles and emergence of pathogens.</title>
        <authorList>
            <person name="Haridas S."/>
            <person name="Albert R."/>
            <person name="Binder M."/>
            <person name="Bloem J."/>
            <person name="Labutti K."/>
            <person name="Salamov A."/>
            <person name="Andreopoulos B."/>
            <person name="Baker S."/>
            <person name="Barry K."/>
            <person name="Bills G."/>
            <person name="Bluhm B."/>
            <person name="Cannon C."/>
            <person name="Castanera R."/>
            <person name="Culley D."/>
            <person name="Daum C."/>
            <person name="Ezra D."/>
            <person name="Gonzalez J."/>
            <person name="Henrissat B."/>
            <person name="Kuo A."/>
            <person name="Liang C."/>
            <person name="Lipzen A."/>
            <person name="Lutzoni F."/>
            <person name="Magnuson J."/>
            <person name="Mondo S."/>
            <person name="Nolan M."/>
            <person name="Ohm R."/>
            <person name="Pangilinan J."/>
            <person name="Park H.-J."/>
            <person name="Ramirez L."/>
            <person name="Alfaro M."/>
            <person name="Sun H."/>
            <person name="Tritt A."/>
            <person name="Yoshinaga Y."/>
            <person name="Zwiers L.-H."/>
            <person name="Turgeon B."/>
            <person name="Goodwin S."/>
            <person name="Spatafora J."/>
            <person name="Crous P."/>
            <person name="Grigoriev I."/>
        </authorList>
    </citation>
    <scope>NUCLEOTIDE SEQUENCE</scope>
    <source>
        <strain evidence="1">CBS 473.64</strain>
    </source>
</reference>
<name>A0A6A6S2P4_9PLEO</name>
<protein>
    <submittedName>
        <fullName evidence="1">Uncharacterized protein</fullName>
    </submittedName>
</protein>
<evidence type="ECO:0000313" key="2">
    <source>
        <dbReference type="Proteomes" id="UP000799753"/>
    </source>
</evidence>
<keyword evidence="2" id="KW-1185">Reference proteome</keyword>